<proteinExistence type="predicted"/>
<organism evidence="2 3">
    <name type="scientific">Thalictrum thalictroides</name>
    <name type="common">Rue-anemone</name>
    <name type="synonym">Anemone thalictroides</name>
    <dbReference type="NCBI Taxonomy" id="46969"/>
    <lineage>
        <taxon>Eukaryota</taxon>
        <taxon>Viridiplantae</taxon>
        <taxon>Streptophyta</taxon>
        <taxon>Embryophyta</taxon>
        <taxon>Tracheophyta</taxon>
        <taxon>Spermatophyta</taxon>
        <taxon>Magnoliopsida</taxon>
        <taxon>Ranunculales</taxon>
        <taxon>Ranunculaceae</taxon>
        <taxon>Thalictroideae</taxon>
        <taxon>Thalictrum</taxon>
    </lineage>
</organism>
<dbReference type="EMBL" id="JABWDY010018129">
    <property type="protein sequence ID" value="KAF5194899.1"/>
    <property type="molecule type" value="Genomic_DNA"/>
</dbReference>
<feature type="compositionally biased region" description="Polar residues" evidence="1">
    <location>
        <begin position="24"/>
        <end position="36"/>
    </location>
</feature>
<evidence type="ECO:0000313" key="2">
    <source>
        <dbReference type="EMBL" id="KAF5194899.1"/>
    </source>
</evidence>
<keyword evidence="3" id="KW-1185">Reference proteome</keyword>
<sequence length="120" mass="13429">MIYYSGNSPPPPVPKNNVHKHLPKQTSSKPLVTSITRDMGGGQSSNPTSSKPLVTSTSDICEAADIFVEVQYDRFWDKYQSQLKDGKVKNHVSLDDDVYNEGTFYDSKEVMVDTPEWGTK</sequence>
<protein>
    <submittedName>
        <fullName evidence="2">Uncharacterized protein</fullName>
    </submittedName>
</protein>
<feature type="region of interest" description="Disordered" evidence="1">
    <location>
        <begin position="1"/>
        <end position="54"/>
    </location>
</feature>
<evidence type="ECO:0000313" key="3">
    <source>
        <dbReference type="Proteomes" id="UP000554482"/>
    </source>
</evidence>
<evidence type="ECO:0000256" key="1">
    <source>
        <dbReference type="SAM" id="MobiDB-lite"/>
    </source>
</evidence>
<reference evidence="2 3" key="1">
    <citation type="submission" date="2020-06" db="EMBL/GenBank/DDBJ databases">
        <title>Transcriptomic and genomic resources for Thalictrum thalictroides and T. hernandezii: Facilitating candidate gene discovery in an emerging model plant lineage.</title>
        <authorList>
            <person name="Arias T."/>
            <person name="Riano-Pachon D.M."/>
            <person name="Di Stilio V.S."/>
        </authorList>
    </citation>
    <scope>NUCLEOTIDE SEQUENCE [LARGE SCALE GENOMIC DNA]</scope>
    <source>
        <strain evidence="3">cv. WT478/WT964</strain>
        <tissue evidence="2">Leaves</tissue>
    </source>
</reference>
<gene>
    <name evidence="2" type="ORF">FRX31_015515</name>
</gene>
<comment type="caution">
    <text evidence="2">The sequence shown here is derived from an EMBL/GenBank/DDBJ whole genome shotgun (WGS) entry which is preliminary data.</text>
</comment>
<accession>A0A7J6WC02</accession>
<dbReference type="Proteomes" id="UP000554482">
    <property type="component" value="Unassembled WGS sequence"/>
</dbReference>
<name>A0A7J6WC02_THATH</name>
<feature type="compositionally biased region" description="Polar residues" evidence="1">
    <location>
        <begin position="44"/>
        <end position="54"/>
    </location>
</feature>
<dbReference type="AlphaFoldDB" id="A0A7J6WC02"/>